<keyword evidence="2" id="KW-0223">Dioxygenase</keyword>
<keyword evidence="3" id="KW-1185">Reference proteome</keyword>
<dbReference type="PROSITE" id="PS51819">
    <property type="entry name" value="VOC"/>
    <property type="match status" value="2"/>
</dbReference>
<sequence length="307" mass="34538">MPGIVSSIAYVRLGAPDLDVQEKFLLDFGLEKVHRHAGRLYMRGIADSPFIHVTERGASGVVAVGYDVHPQVPIESLQERFGARVEDIDEPGGGKRLSLRDPNGMRVELVQGRASVGELARYRPLRGSLAESRNRGPARIERLVHTAYMTDNLKPTLDWYESSFGFLPTDELYIETPGNLLGRFIRQDMGEEPVYHHILFLFRGGRSGLHHASFEVERVDEIFTGGDHLHELKYDHVRGIGRHALGSQVFDYWMSPFGAMHEHWSSTEKMNVHSSSNEIKIGSGMAHDSGERPPERFVKQCSPILQT</sequence>
<dbReference type="Proteomes" id="UP000277294">
    <property type="component" value="Unassembled WGS sequence"/>
</dbReference>
<name>A0A3P4AYC5_9BURK</name>
<dbReference type="EMBL" id="UWPJ01000009">
    <property type="protein sequence ID" value="VCU69043.1"/>
    <property type="molecule type" value="Genomic_DNA"/>
</dbReference>
<gene>
    <name evidence="2" type="ORF">PIGHUM_01103</name>
</gene>
<dbReference type="InterPro" id="IPR037523">
    <property type="entry name" value="VOC_core"/>
</dbReference>
<dbReference type="InterPro" id="IPR004360">
    <property type="entry name" value="Glyas_Fos-R_dOase_dom"/>
</dbReference>
<evidence type="ECO:0000313" key="2">
    <source>
        <dbReference type="EMBL" id="VCU69043.1"/>
    </source>
</evidence>
<dbReference type="Pfam" id="PF00903">
    <property type="entry name" value="Glyoxalase"/>
    <property type="match status" value="1"/>
</dbReference>
<evidence type="ECO:0000259" key="1">
    <source>
        <dbReference type="PROSITE" id="PS51819"/>
    </source>
</evidence>
<protein>
    <submittedName>
        <fullName evidence="2">Glyoxalase/Bleomycin resistance protein/Dioxygenase superfamily protein</fullName>
    </submittedName>
</protein>
<feature type="domain" description="VOC" evidence="1">
    <location>
        <begin position="7"/>
        <end position="112"/>
    </location>
</feature>
<organism evidence="2 3">
    <name type="scientific">Pigmentiphaga humi</name>
    <dbReference type="NCBI Taxonomy" id="2478468"/>
    <lineage>
        <taxon>Bacteria</taxon>
        <taxon>Pseudomonadati</taxon>
        <taxon>Pseudomonadota</taxon>
        <taxon>Betaproteobacteria</taxon>
        <taxon>Burkholderiales</taxon>
        <taxon>Alcaligenaceae</taxon>
        <taxon>Pigmentiphaga</taxon>
    </lineage>
</organism>
<proteinExistence type="predicted"/>
<dbReference type="GO" id="GO:0051213">
    <property type="term" value="F:dioxygenase activity"/>
    <property type="evidence" value="ECO:0007669"/>
    <property type="project" value="UniProtKB-KW"/>
</dbReference>
<dbReference type="Gene3D" id="3.10.180.10">
    <property type="entry name" value="2,3-Dihydroxybiphenyl 1,2-Dioxygenase, domain 1"/>
    <property type="match status" value="2"/>
</dbReference>
<dbReference type="AlphaFoldDB" id="A0A3P4AYC5"/>
<dbReference type="InterPro" id="IPR029068">
    <property type="entry name" value="Glyas_Bleomycin-R_OHBP_Dase"/>
</dbReference>
<dbReference type="SUPFAM" id="SSF54593">
    <property type="entry name" value="Glyoxalase/Bleomycin resistance protein/Dihydroxybiphenyl dioxygenase"/>
    <property type="match status" value="1"/>
</dbReference>
<accession>A0A3P4AYC5</accession>
<dbReference type="OrthoDB" id="8676366at2"/>
<keyword evidence="2" id="KW-0560">Oxidoreductase</keyword>
<reference evidence="2 3" key="1">
    <citation type="submission" date="2018-10" db="EMBL/GenBank/DDBJ databases">
        <authorList>
            <person name="Criscuolo A."/>
        </authorList>
    </citation>
    <scope>NUCLEOTIDE SEQUENCE [LARGE SCALE GENOMIC DNA]</scope>
    <source>
        <strain evidence="2">DnA1</strain>
    </source>
</reference>
<evidence type="ECO:0000313" key="3">
    <source>
        <dbReference type="Proteomes" id="UP000277294"/>
    </source>
</evidence>
<feature type="domain" description="VOC" evidence="1">
    <location>
        <begin position="142"/>
        <end position="266"/>
    </location>
</feature>
<dbReference type="RefSeq" id="WP_124078398.1">
    <property type="nucleotide sequence ID" value="NZ_UWPJ01000009.1"/>
</dbReference>